<evidence type="ECO:0000313" key="8">
    <source>
        <dbReference type="Proteomes" id="UP001274321"/>
    </source>
</evidence>
<dbReference type="Proteomes" id="UP001274321">
    <property type="component" value="Unassembled WGS sequence"/>
</dbReference>
<proteinExistence type="predicted"/>
<feature type="transmembrane region" description="Helical" evidence="6">
    <location>
        <begin position="6"/>
        <end position="28"/>
    </location>
</feature>
<evidence type="ECO:0000256" key="3">
    <source>
        <dbReference type="ARBA" id="ARBA00022692"/>
    </source>
</evidence>
<keyword evidence="2" id="KW-1003">Cell membrane</keyword>
<evidence type="ECO:0000256" key="5">
    <source>
        <dbReference type="ARBA" id="ARBA00023136"/>
    </source>
</evidence>
<dbReference type="EMBL" id="JAXAFJ010000011">
    <property type="protein sequence ID" value="MDX6807371.1"/>
    <property type="molecule type" value="Genomic_DNA"/>
</dbReference>
<comment type="subcellular location">
    <subcellularLocation>
        <location evidence="1">Cell membrane</location>
        <topology evidence="1">Multi-pass membrane protein</topology>
    </subcellularLocation>
</comment>
<dbReference type="RefSeq" id="WP_319845496.1">
    <property type="nucleotide sequence ID" value="NZ_JAXAFJ010000011.1"/>
</dbReference>
<evidence type="ECO:0000256" key="2">
    <source>
        <dbReference type="ARBA" id="ARBA00022475"/>
    </source>
</evidence>
<evidence type="ECO:0000256" key="4">
    <source>
        <dbReference type="ARBA" id="ARBA00022989"/>
    </source>
</evidence>
<feature type="transmembrane region" description="Helical" evidence="6">
    <location>
        <begin position="40"/>
        <end position="63"/>
    </location>
</feature>
<sequence>MLDWSLVGIGLAVGIAVAAPVGPINIMVIHRGVRGGFWPALSGGLGATLGDGLYAAIAAFGISAISDLIEGQQDTAKFIGGVLLVLFGLSLILRRPNADGGLKNDTRLSQAGAAAAGFVLALANVATLFAMAALFSGIEELQDPSGHVAAALILTISVIAGSGLWVLALASLVSRYRTQLGGRWLRLINAGSGLALATCGILLLADAVFQLW</sequence>
<keyword evidence="8" id="KW-1185">Reference proteome</keyword>
<comment type="caution">
    <text evidence="7">The sequence shown here is derived from an EMBL/GenBank/DDBJ whole genome shotgun (WGS) entry which is preliminary data.</text>
</comment>
<feature type="transmembrane region" description="Helical" evidence="6">
    <location>
        <begin position="114"/>
        <end position="136"/>
    </location>
</feature>
<dbReference type="PANTHER" id="PTHR30086">
    <property type="entry name" value="ARGININE EXPORTER PROTEIN ARGO"/>
    <property type="match status" value="1"/>
</dbReference>
<name>A0ABU4RRZ0_9HYPH</name>
<dbReference type="InterPro" id="IPR001123">
    <property type="entry name" value="LeuE-type"/>
</dbReference>
<protein>
    <submittedName>
        <fullName evidence="7">LysE family transporter</fullName>
    </submittedName>
</protein>
<reference evidence="7 8" key="1">
    <citation type="submission" date="2023-11" db="EMBL/GenBank/DDBJ databases">
        <authorList>
            <person name="Bao R."/>
        </authorList>
    </citation>
    <scope>NUCLEOTIDE SEQUENCE [LARGE SCALE GENOMIC DNA]</scope>
    <source>
        <strain evidence="7 8">PJ23</strain>
    </source>
</reference>
<dbReference type="Pfam" id="PF01810">
    <property type="entry name" value="LysE"/>
    <property type="match status" value="1"/>
</dbReference>
<evidence type="ECO:0000313" key="7">
    <source>
        <dbReference type="EMBL" id="MDX6807371.1"/>
    </source>
</evidence>
<accession>A0ABU4RRZ0</accession>
<feature type="transmembrane region" description="Helical" evidence="6">
    <location>
        <begin position="148"/>
        <end position="172"/>
    </location>
</feature>
<evidence type="ECO:0000256" key="6">
    <source>
        <dbReference type="SAM" id="Phobius"/>
    </source>
</evidence>
<gene>
    <name evidence="7" type="ORF">SCD90_14965</name>
</gene>
<feature type="transmembrane region" description="Helical" evidence="6">
    <location>
        <begin position="75"/>
        <end position="93"/>
    </location>
</feature>
<feature type="transmembrane region" description="Helical" evidence="6">
    <location>
        <begin position="184"/>
        <end position="205"/>
    </location>
</feature>
<keyword evidence="5 6" id="KW-0472">Membrane</keyword>
<dbReference type="PANTHER" id="PTHR30086:SF20">
    <property type="entry name" value="ARGININE EXPORTER PROTEIN ARGO-RELATED"/>
    <property type="match status" value="1"/>
</dbReference>
<keyword evidence="4 6" id="KW-1133">Transmembrane helix</keyword>
<evidence type="ECO:0000256" key="1">
    <source>
        <dbReference type="ARBA" id="ARBA00004651"/>
    </source>
</evidence>
<organism evidence="7 8">
    <name type="scientific">Terrihabitans rhizophilus</name>
    <dbReference type="NCBI Taxonomy" id="3092662"/>
    <lineage>
        <taxon>Bacteria</taxon>
        <taxon>Pseudomonadati</taxon>
        <taxon>Pseudomonadota</taxon>
        <taxon>Alphaproteobacteria</taxon>
        <taxon>Hyphomicrobiales</taxon>
        <taxon>Terrihabitans</taxon>
    </lineage>
</organism>
<keyword evidence="3 6" id="KW-0812">Transmembrane</keyword>